<gene>
    <name evidence="2" type="ORF">LSTR_LSTR001429</name>
</gene>
<reference evidence="2 3" key="1">
    <citation type="journal article" date="2017" name="Gigascience">
        <title>Genome sequence of the small brown planthopper, Laodelphax striatellus.</title>
        <authorList>
            <person name="Zhu J."/>
            <person name="Jiang F."/>
            <person name="Wang X."/>
            <person name="Yang P."/>
            <person name="Bao Y."/>
            <person name="Zhao W."/>
            <person name="Wang W."/>
            <person name="Lu H."/>
            <person name="Wang Q."/>
            <person name="Cui N."/>
            <person name="Li J."/>
            <person name="Chen X."/>
            <person name="Luo L."/>
            <person name="Yu J."/>
            <person name="Kang L."/>
            <person name="Cui F."/>
        </authorList>
    </citation>
    <scope>NUCLEOTIDE SEQUENCE [LARGE SCALE GENOMIC DNA]</scope>
    <source>
        <strain evidence="2">Lst14</strain>
    </source>
</reference>
<dbReference type="EMBL" id="QKKF02014716">
    <property type="protein sequence ID" value="RZF42634.1"/>
    <property type="molecule type" value="Genomic_DNA"/>
</dbReference>
<feature type="region of interest" description="Disordered" evidence="1">
    <location>
        <begin position="1"/>
        <end position="40"/>
    </location>
</feature>
<evidence type="ECO:0000256" key="1">
    <source>
        <dbReference type="SAM" id="MobiDB-lite"/>
    </source>
</evidence>
<dbReference type="InParanoid" id="A0A482X9Z5"/>
<proteinExistence type="predicted"/>
<name>A0A482X9Z5_LAOST</name>
<accession>A0A482X9Z5</accession>
<organism evidence="2 3">
    <name type="scientific">Laodelphax striatellus</name>
    <name type="common">Small brown planthopper</name>
    <name type="synonym">Delphax striatella</name>
    <dbReference type="NCBI Taxonomy" id="195883"/>
    <lineage>
        <taxon>Eukaryota</taxon>
        <taxon>Metazoa</taxon>
        <taxon>Ecdysozoa</taxon>
        <taxon>Arthropoda</taxon>
        <taxon>Hexapoda</taxon>
        <taxon>Insecta</taxon>
        <taxon>Pterygota</taxon>
        <taxon>Neoptera</taxon>
        <taxon>Paraneoptera</taxon>
        <taxon>Hemiptera</taxon>
        <taxon>Auchenorrhyncha</taxon>
        <taxon>Fulgoroidea</taxon>
        <taxon>Delphacidae</taxon>
        <taxon>Criomorphinae</taxon>
        <taxon>Laodelphax</taxon>
    </lineage>
</organism>
<dbReference type="AlphaFoldDB" id="A0A482X9Z5"/>
<feature type="compositionally biased region" description="Polar residues" evidence="1">
    <location>
        <begin position="1"/>
        <end position="26"/>
    </location>
</feature>
<keyword evidence="3" id="KW-1185">Reference proteome</keyword>
<evidence type="ECO:0000313" key="3">
    <source>
        <dbReference type="Proteomes" id="UP000291343"/>
    </source>
</evidence>
<sequence>MDNIPPSITSNPCQVIPPQRTTQTPLFSPEYDPLQPSTTYLHPPKYDPSNPLPPTFIPPNTTSHQELSTSLSTALDKAAALYKSARQICVRCNTARRQRVLVRARAWLTDVTHGRVALWRCDDGTDRLQLRHHCHAMASVAASAVLRHLEPLTADTKTKRAKYLLLLRLLLAHLPPIR</sequence>
<dbReference type="Proteomes" id="UP000291343">
    <property type="component" value="Unassembled WGS sequence"/>
</dbReference>
<evidence type="ECO:0000313" key="2">
    <source>
        <dbReference type="EMBL" id="RZF42634.1"/>
    </source>
</evidence>
<protein>
    <submittedName>
        <fullName evidence="2">Uncharacterized protein</fullName>
    </submittedName>
</protein>
<comment type="caution">
    <text evidence="2">The sequence shown here is derived from an EMBL/GenBank/DDBJ whole genome shotgun (WGS) entry which is preliminary data.</text>
</comment>